<feature type="region of interest" description="Disordered" evidence="21">
    <location>
        <begin position="771"/>
        <end position="791"/>
    </location>
</feature>
<evidence type="ECO:0000256" key="13">
    <source>
        <dbReference type="ARBA" id="ARBA00023004"/>
    </source>
</evidence>
<comment type="catalytic activity">
    <reaction evidence="18 20">
        <text>DNA(n) + a 2'-deoxyribonucleoside 5'-triphosphate = DNA(n+1) + diphosphate</text>
        <dbReference type="Rhea" id="RHEA:22508"/>
        <dbReference type="Rhea" id="RHEA-COMP:17339"/>
        <dbReference type="Rhea" id="RHEA-COMP:17340"/>
        <dbReference type="ChEBI" id="CHEBI:33019"/>
        <dbReference type="ChEBI" id="CHEBI:61560"/>
        <dbReference type="ChEBI" id="CHEBI:173112"/>
        <dbReference type="EC" id="2.7.7.7"/>
    </reaction>
</comment>
<dbReference type="InterPro" id="IPR043502">
    <property type="entry name" value="DNA/RNA_pol_sf"/>
</dbReference>
<evidence type="ECO:0000256" key="11">
    <source>
        <dbReference type="ARBA" id="ARBA00022833"/>
    </source>
</evidence>
<dbReference type="Gene3D" id="1.10.287.690">
    <property type="entry name" value="Helix hairpin bin"/>
    <property type="match status" value="1"/>
</dbReference>
<evidence type="ECO:0000256" key="15">
    <source>
        <dbReference type="ARBA" id="ARBA00023125"/>
    </source>
</evidence>
<evidence type="ECO:0000256" key="6">
    <source>
        <dbReference type="ARBA" id="ARBA00022695"/>
    </source>
</evidence>
<name>A0A9P3HII6_9FUNG</name>
<dbReference type="PRINTS" id="PR00106">
    <property type="entry name" value="DNAPOLB"/>
</dbReference>
<evidence type="ECO:0000259" key="25">
    <source>
        <dbReference type="Pfam" id="PF24055"/>
    </source>
</evidence>
<dbReference type="GO" id="GO:0000166">
    <property type="term" value="F:nucleotide binding"/>
    <property type="evidence" value="ECO:0007669"/>
    <property type="project" value="InterPro"/>
</dbReference>
<evidence type="ECO:0000256" key="1">
    <source>
        <dbReference type="ARBA" id="ARBA00001966"/>
    </source>
</evidence>
<keyword evidence="6 20" id="KW-0548">Nucleotidyltransferase</keyword>
<dbReference type="GO" id="GO:0000724">
    <property type="term" value="P:double-strand break repair via homologous recombination"/>
    <property type="evidence" value="ECO:0007669"/>
    <property type="project" value="TreeGrafter"/>
</dbReference>
<dbReference type="InterPro" id="IPR025687">
    <property type="entry name" value="Znf-C4pol"/>
</dbReference>
<evidence type="ECO:0000256" key="7">
    <source>
        <dbReference type="ARBA" id="ARBA00022705"/>
    </source>
</evidence>
<keyword evidence="10 20" id="KW-0863">Zinc-finger</keyword>
<dbReference type="GO" id="GO:0003887">
    <property type="term" value="F:DNA-directed DNA polymerase activity"/>
    <property type="evidence" value="ECO:0007669"/>
    <property type="project" value="UniProtKB-KW"/>
</dbReference>
<keyword evidence="17 20" id="KW-0539">Nucleus</keyword>
<feature type="domain" description="C4-type zinc-finger of DNA polymerase delta" evidence="24">
    <location>
        <begin position="1869"/>
        <end position="1971"/>
    </location>
</feature>
<feature type="region of interest" description="Disordered" evidence="21">
    <location>
        <begin position="516"/>
        <end position="641"/>
    </location>
</feature>
<feature type="region of interest" description="Disordered" evidence="21">
    <location>
        <begin position="1"/>
        <end position="55"/>
    </location>
</feature>
<dbReference type="PANTHER" id="PTHR45812">
    <property type="entry name" value="DNA POLYMERASE ZETA CATALYTIC SUBUNIT"/>
    <property type="match status" value="1"/>
</dbReference>
<evidence type="ECO:0000256" key="16">
    <source>
        <dbReference type="ARBA" id="ARBA00023204"/>
    </source>
</evidence>
<dbReference type="CDD" id="cd05778">
    <property type="entry name" value="DNA_polB_zeta_exo"/>
    <property type="match status" value="1"/>
</dbReference>
<keyword evidence="13 20" id="KW-0408">Iron</keyword>
<dbReference type="PROSITE" id="PS00116">
    <property type="entry name" value="DNA_POLYMERASE_B"/>
    <property type="match status" value="1"/>
</dbReference>
<evidence type="ECO:0000259" key="24">
    <source>
        <dbReference type="Pfam" id="PF14260"/>
    </source>
</evidence>
<comment type="subunit">
    <text evidence="19">Forms DNA polymerase zeta with REV7.</text>
</comment>
<evidence type="ECO:0000256" key="2">
    <source>
        <dbReference type="ARBA" id="ARBA00004123"/>
    </source>
</evidence>
<feature type="region of interest" description="Disordered" evidence="21">
    <location>
        <begin position="1017"/>
        <end position="1048"/>
    </location>
</feature>
<dbReference type="PANTHER" id="PTHR45812:SF1">
    <property type="entry name" value="DNA POLYMERASE ZETA CATALYTIC SUBUNIT"/>
    <property type="match status" value="1"/>
</dbReference>
<dbReference type="GO" id="GO:0006260">
    <property type="term" value="P:DNA replication"/>
    <property type="evidence" value="ECO:0007669"/>
    <property type="project" value="UniProtKB-KW"/>
</dbReference>
<evidence type="ECO:0000256" key="20">
    <source>
        <dbReference type="RuleBase" id="RU000442"/>
    </source>
</evidence>
<evidence type="ECO:0000256" key="17">
    <source>
        <dbReference type="ARBA" id="ARBA00023242"/>
    </source>
</evidence>
<organism evidence="27 28">
    <name type="scientific">Entomortierella parvispora</name>
    <dbReference type="NCBI Taxonomy" id="205924"/>
    <lineage>
        <taxon>Eukaryota</taxon>
        <taxon>Fungi</taxon>
        <taxon>Fungi incertae sedis</taxon>
        <taxon>Mucoromycota</taxon>
        <taxon>Mortierellomycotina</taxon>
        <taxon>Mortierellomycetes</taxon>
        <taxon>Mortierellales</taxon>
        <taxon>Mortierellaceae</taxon>
        <taxon>Entomortierella</taxon>
    </lineage>
</organism>
<feature type="compositionally biased region" description="Basic and acidic residues" evidence="21">
    <location>
        <begin position="553"/>
        <end position="573"/>
    </location>
</feature>
<feature type="compositionally biased region" description="Basic and acidic residues" evidence="21">
    <location>
        <begin position="612"/>
        <end position="623"/>
    </location>
</feature>
<dbReference type="FunFam" id="1.10.287.690:FF:000002">
    <property type="entry name" value="DNA polymerase zeta"/>
    <property type="match status" value="1"/>
</dbReference>
<comment type="subcellular location">
    <subcellularLocation>
        <location evidence="2 20">Nucleus</location>
    </subcellularLocation>
</comment>
<evidence type="ECO:0000256" key="12">
    <source>
        <dbReference type="ARBA" id="ARBA00022932"/>
    </source>
</evidence>
<dbReference type="InterPro" id="IPR006133">
    <property type="entry name" value="DNA-dir_DNA_pol_B_exonuc"/>
</dbReference>
<evidence type="ECO:0000259" key="23">
    <source>
        <dbReference type="Pfam" id="PF03104"/>
    </source>
</evidence>
<feature type="compositionally biased region" description="Basic and acidic residues" evidence="21">
    <location>
        <begin position="27"/>
        <end position="44"/>
    </location>
</feature>
<keyword evidence="11 20" id="KW-0862">Zinc</keyword>
<keyword evidence="12 20" id="KW-0239">DNA-directed DNA polymerase</keyword>
<feature type="compositionally biased region" description="Basic and acidic residues" evidence="21">
    <location>
        <begin position="1017"/>
        <end position="1032"/>
    </location>
</feature>
<proteinExistence type="inferred from homology"/>
<dbReference type="Gene3D" id="3.90.1600.10">
    <property type="entry name" value="Palm domain of DNA polymerase"/>
    <property type="match status" value="1"/>
</dbReference>
<evidence type="ECO:0000256" key="8">
    <source>
        <dbReference type="ARBA" id="ARBA00022723"/>
    </source>
</evidence>
<evidence type="ECO:0000256" key="14">
    <source>
        <dbReference type="ARBA" id="ARBA00023014"/>
    </source>
</evidence>
<dbReference type="Pfam" id="PF03104">
    <property type="entry name" value="DNA_pol_B_exo1"/>
    <property type="match status" value="1"/>
</dbReference>
<dbReference type="InterPro" id="IPR042087">
    <property type="entry name" value="DNA_pol_B_thumb"/>
</dbReference>
<dbReference type="Proteomes" id="UP000827284">
    <property type="component" value="Unassembled WGS sequence"/>
</dbReference>
<evidence type="ECO:0000259" key="26">
    <source>
        <dbReference type="Pfam" id="PF24065"/>
    </source>
</evidence>
<protein>
    <recommendedName>
        <fullName evidence="20">DNA polymerase</fullName>
        <ecNumber evidence="20">2.7.7.7</ecNumber>
    </recommendedName>
</protein>
<comment type="cofactor">
    <cofactor evidence="1 20">
        <name>[4Fe-4S] cluster</name>
        <dbReference type="ChEBI" id="CHEBI:49883"/>
    </cofactor>
</comment>
<keyword evidence="4 20" id="KW-0004">4Fe-4S</keyword>
<dbReference type="SMART" id="SM00486">
    <property type="entry name" value="POLBc"/>
    <property type="match status" value="1"/>
</dbReference>
<dbReference type="GO" id="GO:0051539">
    <property type="term" value="F:4 iron, 4 sulfur cluster binding"/>
    <property type="evidence" value="ECO:0007669"/>
    <property type="project" value="UniProtKB-KW"/>
</dbReference>
<evidence type="ECO:0000256" key="5">
    <source>
        <dbReference type="ARBA" id="ARBA00022679"/>
    </source>
</evidence>
<comment type="similarity">
    <text evidence="3 20">Belongs to the DNA polymerase type-B family.</text>
</comment>
<dbReference type="InterPro" id="IPR012337">
    <property type="entry name" value="RNaseH-like_sf"/>
</dbReference>
<dbReference type="Pfam" id="PF24065">
    <property type="entry name" value="REV3_N"/>
    <property type="match status" value="1"/>
</dbReference>
<feature type="domain" description="DNA polymerase delta/zeta catalytic subunit N-terminal" evidence="25">
    <location>
        <begin position="118"/>
        <end position="197"/>
    </location>
</feature>
<dbReference type="InterPro" id="IPR056435">
    <property type="entry name" value="DPOD/Z_N"/>
</dbReference>
<feature type="region of interest" description="Disordered" evidence="21">
    <location>
        <begin position="1810"/>
        <end position="1850"/>
    </location>
</feature>
<dbReference type="InterPro" id="IPR017964">
    <property type="entry name" value="DNA-dir_DNA_pol_B_CS"/>
</dbReference>
<dbReference type="FunFam" id="3.30.342.10:FF:000018">
    <property type="entry name" value="DNA polymerase"/>
    <property type="match status" value="1"/>
</dbReference>
<dbReference type="InterPro" id="IPR006134">
    <property type="entry name" value="DNA-dir_DNA_pol_B_multi_dom"/>
</dbReference>
<dbReference type="FunFam" id="3.30.420.10:FF:000024">
    <property type="entry name" value="DNA polymerase zeta catalytic subunit"/>
    <property type="match status" value="1"/>
</dbReference>
<gene>
    <name evidence="27" type="ORF">EMPS_09610</name>
</gene>
<dbReference type="SUPFAM" id="SSF56672">
    <property type="entry name" value="DNA/RNA polymerases"/>
    <property type="match status" value="1"/>
</dbReference>
<dbReference type="GO" id="GO:0016035">
    <property type="term" value="C:zeta DNA polymerase complex"/>
    <property type="evidence" value="ECO:0007669"/>
    <property type="project" value="InterPro"/>
</dbReference>
<dbReference type="GO" id="GO:0008270">
    <property type="term" value="F:zinc ion binding"/>
    <property type="evidence" value="ECO:0007669"/>
    <property type="project" value="UniProtKB-KW"/>
</dbReference>
<dbReference type="Gene3D" id="3.30.420.10">
    <property type="entry name" value="Ribonuclease H-like superfamily/Ribonuclease H"/>
    <property type="match status" value="1"/>
</dbReference>
<dbReference type="EC" id="2.7.7.7" evidence="20"/>
<keyword evidence="14 20" id="KW-0411">Iron-sulfur</keyword>
<keyword evidence="7 20" id="KW-0235">DNA replication</keyword>
<reference evidence="27" key="1">
    <citation type="submission" date="2021-11" db="EMBL/GenBank/DDBJ databases">
        <authorList>
            <person name="Herlambang A."/>
            <person name="Guo Y."/>
            <person name="Takashima Y."/>
            <person name="Nishizawa T."/>
        </authorList>
    </citation>
    <scope>NUCLEOTIDE SEQUENCE</scope>
    <source>
        <strain evidence="27">E1425</strain>
    </source>
</reference>
<reference evidence="27" key="2">
    <citation type="journal article" date="2022" name="Microbiol. Resour. Announc.">
        <title>Whole-Genome Sequence of Entomortierella parvispora E1425, a Mucoromycotan Fungus Associated with Burkholderiaceae-Related Endosymbiotic Bacteria.</title>
        <authorList>
            <person name="Herlambang A."/>
            <person name="Guo Y."/>
            <person name="Takashima Y."/>
            <person name="Narisawa K."/>
            <person name="Ohta H."/>
            <person name="Nishizawa T."/>
        </authorList>
    </citation>
    <scope>NUCLEOTIDE SEQUENCE</scope>
    <source>
        <strain evidence="27">E1425</strain>
    </source>
</reference>
<evidence type="ECO:0000256" key="19">
    <source>
        <dbReference type="ARBA" id="ARBA00066055"/>
    </source>
</evidence>
<feature type="compositionally biased region" description="Polar residues" evidence="21">
    <location>
        <begin position="579"/>
        <end position="591"/>
    </location>
</feature>
<dbReference type="EMBL" id="BQFW01000013">
    <property type="protein sequence ID" value="GJJ77251.1"/>
    <property type="molecule type" value="Genomic_DNA"/>
</dbReference>
<dbReference type="GO" id="GO:0042276">
    <property type="term" value="P:error-prone translesion synthesis"/>
    <property type="evidence" value="ECO:0007669"/>
    <property type="project" value="TreeGrafter"/>
</dbReference>
<dbReference type="Pfam" id="PF14260">
    <property type="entry name" value="zf-C4pol"/>
    <property type="match status" value="1"/>
</dbReference>
<feature type="domain" description="DNA-directed DNA polymerase family B exonuclease" evidence="23">
    <location>
        <begin position="1056"/>
        <end position="1245"/>
    </location>
</feature>
<keyword evidence="16" id="KW-0234">DNA repair</keyword>
<dbReference type="SUPFAM" id="SSF53098">
    <property type="entry name" value="Ribonuclease H-like"/>
    <property type="match status" value="1"/>
</dbReference>
<evidence type="ECO:0000256" key="18">
    <source>
        <dbReference type="ARBA" id="ARBA00049244"/>
    </source>
</evidence>
<dbReference type="InterPro" id="IPR036397">
    <property type="entry name" value="RNaseH_sf"/>
</dbReference>
<dbReference type="Pfam" id="PF24055">
    <property type="entry name" value="POL3_N"/>
    <property type="match status" value="1"/>
</dbReference>
<evidence type="ECO:0000256" key="10">
    <source>
        <dbReference type="ARBA" id="ARBA00022771"/>
    </source>
</evidence>
<keyword evidence="8 20" id="KW-0479">Metal-binding</keyword>
<feature type="region of interest" description="Disordered" evidence="21">
    <location>
        <begin position="707"/>
        <end position="739"/>
    </location>
</feature>
<dbReference type="GO" id="GO:0003677">
    <property type="term" value="F:DNA binding"/>
    <property type="evidence" value="ECO:0007669"/>
    <property type="project" value="UniProtKB-KW"/>
</dbReference>
<dbReference type="Gene3D" id="3.30.342.10">
    <property type="entry name" value="DNA Polymerase, chain B, domain 1"/>
    <property type="match status" value="1"/>
</dbReference>
<dbReference type="OrthoDB" id="2414538at2759"/>
<keyword evidence="28" id="KW-1185">Reference proteome</keyword>
<comment type="caution">
    <text evidence="27">The sequence shown here is derived from an EMBL/GenBank/DDBJ whole genome shotgun (WGS) entry which is preliminary data.</text>
</comment>
<evidence type="ECO:0000313" key="28">
    <source>
        <dbReference type="Proteomes" id="UP000827284"/>
    </source>
</evidence>
<dbReference type="InterPro" id="IPR023211">
    <property type="entry name" value="DNA_pol_palm_dom_sf"/>
</dbReference>
<dbReference type="FunFam" id="1.10.132.60:FF:000007">
    <property type="entry name" value="DNA polymerase"/>
    <property type="match status" value="1"/>
</dbReference>
<dbReference type="CDD" id="cd05534">
    <property type="entry name" value="POLBc_zeta"/>
    <property type="match status" value="1"/>
</dbReference>
<accession>A0A9P3HII6</accession>
<dbReference type="InterPro" id="IPR056447">
    <property type="entry name" value="REV3_N"/>
</dbReference>
<feature type="domain" description="DNA-directed DNA polymerase family B multifunctional" evidence="22">
    <location>
        <begin position="1316"/>
        <end position="1759"/>
    </location>
</feature>
<dbReference type="Gene3D" id="1.10.132.60">
    <property type="entry name" value="DNA polymerase family B, C-terminal domain"/>
    <property type="match status" value="1"/>
</dbReference>
<evidence type="ECO:0000259" key="22">
    <source>
        <dbReference type="Pfam" id="PF00136"/>
    </source>
</evidence>
<sequence length="1999" mass="223474">MSNMNPPPNDHSASRLSWLPDPASTADDSRRDIHLESDQSREGAPEVPEVPEVRGPEGRQVRFKVRVVDLDYAMVSPGPLDLHLCQFLPRDVKVLKVPVVRIYGANEGGQKTCLHVHQAYPYFYVPYEGSLEPMHLHGYIHQLGMSLNHAAAITFNTPQDLRRSQYVAAITIVKGIPFYGYHVGYSYFLKIYLFNPDFENRIVELMRSGAIMGTHFQPFEAHVPFKLQFCIDFNLYGMGWVELEGALLRNSVAEPEEGDHPKRLTKATVEDSLIWSNELDPGRISNCEVEMDTTVDSIVNRDRAPERNIHHNLAECFQVPSGIAQVPSMAGLWEDDARRRKANGLPSQDIPKTQLRNPESIPWLNQDINKKMVADMIQGILAEQMKSQIPTPTQGDFDNFPLHDDPLGASFMTAYQSVDYLCPRMPEGNPKESVPDNEAETSFVFQEGDSSIIVDESIISQSAAKFQAGDIGGEQQLFKGLSGLGGIEEQDEEEEYPMPDIDDFLEEDFLGDDMALWSDRSSPDVDPQEDEGFADDELNIPQFDGGGDGPTDPPERKRSAADEWKRASSDLQRKRARASNHTQGKVQSNPGSGRGAIVRGPVRHSHVMTGESKGEPNFRREPTPVKAGTSKSSAPEPSKREFVRYVEIPSLAKRKQDIRMKPSLKTHVSEDPIIDLDDDVEMSAAPVRSPSPIVATDAMDEIDEISQYSDDDAPQEVAGTTTRSPPKAPMKLEYDYPEPISPDRQYFLTNMDEMWSSPSPPLLRPAFQYSPPRPTSPDLVPSHDVSDDWSKRRRSSMRSVISLVSSDNGSITTERRQSEVVERSILLSTHTNDSLDTPIAEDGSVDSPVDISKIVVAEDSIMPESNPYTLVQEEFANSSILDHTSDLNNPALSPLSSESHPGPIQYCKVFKFHFPAPTTSELLSTFELEGLPNFMHQKPFYSVDNDVPSKVKVFGGKEFRLQSKSIKTMGAFNSIFDRKRLAAQGEGFRFWEPNMAPPSQKEVAAWLQEDKERIQASLRSKAEPSTQKKKEIISQIEGPTQKNPFGYKNSPTKVAGSIAIEKDYIDILSLELHCKTRGSLLPDPKHDPILAVFYCWQTENENLNSNGWAPGYRTGVITRADSGLNKTLASGRVGVDMHIANNEEDMLEAVVDIVLHLDPDILAGFEVHNLSWGYMVDRYQNLTGKDMSKLLSRIKPIRPPVLSKSAMEARESFNSRHNSGLKITGRHLFNVWRLIRGEVALTNYSFCSVVFHVLQQRVPHYSHETLTKWWEGGHALHQSRVMKNYFHRAQYNLQLIESQELVSRTSEFARVFGVDFFSVISRGSQYKVESLMIRLAKPENFLMVSPSRAQVGGQRALEVIPMVMEPESGFYEDPVVVLDFQSLYPSMVIAYNYCYSTCLGKLGGGTKLGVTEYKIQEGILPLVQGHLQVAPNRVMYVNQDVRRGLLGRMLTEILDTRVMVKKAMKEFPENKSLLKLLEARQLSLKFVANVTYGYTSASYSGRMPSTEIADSIVASGRETLERAIRFVNENPKWNARVVYGDTDSMFIQLKGRTRQQAFEIGYDISETVTKMNPRPVKLKFEKVYHPCFLVTKKRYVGASFETPDQAEPIFDAKGIETIRRDGIPAVQKIMETCIKTMFRTQDLSQVKSYFVRQLGKILDGRVPVPDLMFGKEVRMGGYSEKGVPPPGAVVSARRMDLDPRAEPQYGERVPYVVVYGDPGARLTDQVVDPKELLRNRDLRLNGEYYIRKHVIPSLERIFQLAGADVKSWFDEMPRVHRTSPLILPGGSSPGAAATVIPTETTSATIAAEQSRQQIPLEGTKDPSTTVPSGAGPASETLLAPPKFKPKRKGGRGIVTIGPRIDRYYQSRLCTVCGKLVMANQKTNSELCADCCSERGRLNSMLVLQNRINKAEKMFRATLDVCGSCCRSVPEGGAGVGDGTPWDPKVTGAGPVNTGVELVACESIECTVFWQRRRAQHGVEGVHARTERVLDELKALDLSF</sequence>
<evidence type="ECO:0000256" key="4">
    <source>
        <dbReference type="ARBA" id="ARBA00022485"/>
    </source>
</evidence>
<dbReference type="Pfam" id="PF00136">
    <property type="entry name" value="DNA_pol_B"/>
    <property type="match status" value="1"/>
</dbReference>
<evidence type="ECO:0000256" key="3">
    <source>
        <dbReference type="ARBA" id="ARBA00005755"/>
    </source>
</evidence>
<feature type="domain" description="DNA polymerase zeta catalytic subunit N-terminal" evidence="26">
    <location>
        <begin position="63"/>
        <end position="117"/>
    </location>
</feature>
<evidence type="ECO:0000256" key="21">
    <source>
        <dbReference type="SAM" id="MobiDB-lite"/>
    </source>
</evidence>
<feature type="compositionally biased region" description="Acidic residues" evidence="21">
    <location>
        <begin position="526"/>
        <end position="538"/>
    </location>
</feature>
<keyword evidence="15 20" id="KW-0238">DNA-binding</keyword>
<keyword evidence="9" id="KW-0227">DNA damage</keyword>
<dbReference type="InterPro" id="IPR006172">
    <property type="entry name" value="DNA-dir_DNA_pol_B"/>
</dbReference>
<keyword evidence="5 20" id="KW-0808">Transferase</keyword>
<dbReference type="GO" id="GO:0005634">
    <property type="term" value="C:nucleus"/>
    <property type="evidence" value="ECO:0007669"/>
    <property type="project" value="UniProtKB-SubCell"/>
</dbReference>
<dbReference type="InterPro" id="IPR030559">
    <property type="entry name" value="PolZ_Rev3"/>
</dbReference>
<evidence type="ECO:0000313" key="27">
    <source>
        <dbReference type="EMBL" id="GJJ77251.1"/>
    </source>
</evidence>
<evidence type="ECO:0000256" key="9">
    <source>
        <dbReference type="ARBA" id="ARBA00022763"/>
    </source>
</evidence>